<dbReference type="InterPro" id="IPR003593">
    <property type="entry name" value="AAA+_ATPase"/>
</dbReference>
<dbReference type="InterPro" id="IPR050764">
    <property type="entry name" value="CbbQ/NirQ/NorQ/GpvN"/>
</dbReference>
<feature type="domain" description="AAA+ ATPase" evidence="2">
    <location>
        <begin position="67"/>
        <end position="218"/>
    </location>
</feature>
<dbReference type="Gene3D" id="3.40.50.300">
    <property type="entry name" value="P-loop containing nucleotide triphosphate hydrolases"/>
    <property type="match status" value="1"/>
</dbReference>
<keyword evidence="4" id="KW-1185">Reference proteome</keyword>
<feature type="compositionally biased region" description="Low complexity" evidence="1">
    <location>
        <begin position="26"/>
        <end position="38"/>
    </location>
</feature>
<organism evidence="3 4">
    <name type="scientific">Actinomycetospora lemnae</name>
    <dbReference type="NCBI Taxonomy" id="3019891"/>
    <lineage>
        <taxon>Bacteria</taxon>
        <taxon>Bacillati</taxon>
        <taxon>Actinomycetota</taxon>
        <taxon>Actinomycetes</taxon>
        <taxon>Pseudonocardiales</taxon>
        <taxon>Pseudonocardiaceae</taxon>
        <taxon>Actinomycetospora</taxon>
    </lineage>
</organism>
<accession>A0ABT5T082</accession>
<gene>
    <name evidence="3" type="ORF">PGB27_18685</name>
</gene>
<dbReference type="PANTHER" id="PTHR42759:SF1">
    <property type="entry name" value="MAGNESIUM-CHELATASE SUBUNIT CHLD"/>
    <property type="match status" value="1"/>
</dbReference>
<name>A0ABT5T082_9PSEU</name>
<evidence type="ECO:0000259" key="2">
    <source>
        <dbReference type="SMART" id="SM00382"/>
    </source>
</evidence>
<dbReference type="SUPFAM" id="SSF52540">
    <property type="entry name" value="P-loop containing nucleoside triphosphate hydrolases"/>
    <property type="match status" value="1"/>
</dbReference>
<dbReference type="CDD" id="cd00009">
    <property type="entry name" value="AAA"/>
    <property type="match status" value="1"/>
</dbReference>
<evidence type="ECO:0000313" key="3">
    <source>
        <dbReference type="EMBL" id="MDD7967368.1"/>
    </source>
</evidence>
<dbReference type="InterPro" id="IPR027417">
    <property type="entry name" value="P-loop_NTPase"/>
</dbReference>
<dbReference type="RefSeq" id="WP_274201900.1">
    <property type="nucleotide sequence ID" value="NZ_JAQZAO010000008.1"/>
</dbReference>
<evidence type="ECO:0000313" key="4">
    <source>
        <dbReference type="Proteomes" id="UP001300763"/>
    </source>
</evidence>
<proteinExistence type="predicted"/>
<protein>
    <submittedName>
        <fullName evidence="3">MoxR family ATPase</fullName>
    </submittedName>
</protein>
<dbReference type="EMBL" id="JAQZAO010000008">
    <property type="protein sequence ID" value="MDD7967368.1"/>
    <property type="molecule type" value="Genomic_DNA"/>
</dbReference>
<reference evidence="3 4" key="1">
    <citation type="submission" date="2023-02" db="EMBL/GenBank/DDBJ databases">
        <title>Genome sequencing required for Actinomycetospora new species description.</title>
        <authorList>
            <person name="Saimee Y."/>
            <person name="Duangmal K."/>
        </authorList>
    </citation>
    <scope>NUCLEOTIDE SEQUENCE [LARGE SCALE GENOMIC DNA]</scope>
    <source>
        <strain evidence="3 4">DW7H6</strain>
    </source>
</reference>
<evidence type="ECO:0000256" key="1">
    <source>
        <dbReference type="SAM" id="MobiDB-lite"/>
    </source>
</evidence>
<dbReference type="Pfam" id="PF07728">
    <property type="entry name" value="AAA_5"/>
    <property type="match status" value="1"/>
</dbReference>
<dbReference type="SMART" id="SM00382">
    <property type="entry name" value="AAA"/>
    <property type="match status" value="1"/>
</dbReference>
<comment type="caution">
    <text evidence="3">The sequence shown here is derived from an EMBL/GenBank/DDBJ whole genome shotgun (WGS) entry which is preliminary data.</text>
</comment>
<dbReference type="InterPro" id="IPR011704">
    <property type="entry name" value="ATPase_dyneun-rel_AAA"/>
</dbReference>
<dbReference type="PANTHER" id="PTHR42759">
    <property type="entry name" value="MOXR FAMILY PROTEIN"/>
    <property type="match status" value="1"/>
</dbReference>
<dbReference type="Proteomes" id="UP001300763">
    <property type="component" value="Unassembled WGS sequence"/>
</dbReference>
<feature type="region of interest" description="Disordered" evidence="1">
    <location>
        <begin position="1"/>
        <end position="38"/>
    </location>
</feature>
<sequence length="341" mass="35398">MTNGSAAPVSTEPEGAAPLRSVHQDTGAAPGLPTAGPLPVRAMIDASRARVVGRVRESEVIAAALAAGRSILLEGPPGTGKTTLLRALAEGAGVGLELVEGNAELSPARLVGHHDPSRVLTEDYRPENFVPGPLVRALTSGALLYVEELNRVPEETLNVLLGVLSERRLHVPRLGVVDAAPSFRLVAAMNPSDAVGTGRITPALYDRSCRVGFAHQSADEETAIVRRDHGVVDAAFVERAVRATRATREHRDLRLGSSVRGALDLVAVAASLAELRDVPLAGRLAPAAETTGTDAALAALSGRVQMLEGSTRTVEEVVAELWAASAPVDEPGAEDGDPGKA</sequence>